<proteinExistence type="predicted"/>
<dbReference type="Proteomes" id="UP000814176">
    <property type="component" value="Unassembled WGS sequence"/>
</dbReference>
<dbReference type="EMBL" id="JADCUA010000008">
    <property type="protein sequence ID" value="KAH9837589.1"/>
    <property type="molecule type" value="Genomic_DNA"/>
</dbReference>
<keyword evidence="2" id="KW-1185">Reference proteome</keyword>
<sequence>MPRRLSRALSASVIICSSPHLSCKLLHIMMRSPCHFYDAVIHAHDRVGQSINHESSHGCFRPYRTCRISRTCLTTYN</sequence>
<organism evidence="1 2">
    <name type="scientific">Rhodofomes roseus</name>
    <dbReference type="NCBI Taxonomy" id="34475"/>
    <lineage>
        <taxon>Eukaryota</taxon>
        <taxon>Fungi</taxon>
        <taxon>Dikarya</taxon>
        <taxon>Basidiomycota</taxon>
        <taxon>Agaricomycotina</taxon>
        <taxon>Agaricomycetes</taxon>
        <taxon>Polyporales</taxon>
        <taxon>Rhodofomes</taxon>
    </lineage>
</organism>
<evidence type="ECO:0008006" key="3">
    <source>
        <dbReference type="Google" id="ProtNLM"/>
    </source>
</evidence>
<protein>
    <recommendedName>
        <fullName evidence="3">Secreted protein</fullName>
    </recommendedName>
</protein>
<gene>
    <name evidence="1" type="ORF">C8Q71DRAFT_550695</name>
</gene>
<comment type="caution">
    <text evidence="1">The sequence shown here is derived from an EMBL/GenBank/DDBJ whole genome shotgun (WGS) entry which is preliminary data.</text>
</comment>
<evidence type="ECO:0000313" key="1">
    <source>
        <dbReference type="EMBL" id="KAH9837589.1"/>
    </source>
</evidence>
<accession>A0ABQ8KI08</accession>
<name>A0ABQ8KI08_9APHY</name>
<dbReference type="RefSeq" id="XP_047779627.1">
    <property type="nucleotide sequence ID" value="XM_047919289.1"/>
</dbReference>
<reference evidence="1 2" key="1">
    <citation type="journal article" date="2021" name="Environ. Microbiol.">
        <title>Gene family expansions and transcriptome signatures uncover fungal adaptations to wood decay.</title>
        <authorList>
            <person name="Hage H."/>
            <person name="Miyauchi S."/>
            <person name="Viragh M."/>
            <person name="Drula E."/>
            <person name="Min B."/>
            <person name="Chaduli D."/>
            <person name="Navarro D."/>
            <person name="Favel A."/>
            <person name="Norest M."/>
            <person name="Lesage-Meessen L."/>
            <person name="Balint B."/>
            <person name="Merenyi Z."/>
            <person name="de Eugenio L."/>
            <person name="Morin E."/>
            <person name="Martinez A.T."/>
            <person name="Baldrian P."/>
            <person name="Stursova M."/>
            <person name="Martinez M.J."/>
            <person name="Novotny C."/>
            <person name="Magnuson J.K."/>
            <person name="Spatafora J.W."/>
            <person name="Maurice S."/>
            <person name="Pangilinan J."/>
            <person name="Andreopoulos W."/>
            <person name="LaButti K."/>
            <person name="Hundley H."/>
            <person name="Na H."/>
            <person name="Kuo A."/>
            <person name="Barry K."/>
            <person name="Lipzen A."/>
            <person name="Henrissat B."/>
            <person name="Riley R."/>
            <person name="Ahrendt S."/>
            <person name="Nagy L.G."/>
            <person name="Grigoriev I.V."/>
            <person name="Martin F."/>
            <person name="Rosso M.N."/>
        </authorList>
    </citation>
    <scope>NUCLEOTIDE SEQUENCE [LARGE SCALE GENOMIC DNA]</scope>
    <source>
        <strain evidence="1 2">CIRM-BRFM 1785</strain>
    </source>
</reference>
<dbReference type="GeneID" id="72000021"/>
<evidence type="ECO:0000313" key="2">
    <source>
        <dbReference type="Proteomes" id="UP000814176"/>
    </source>
</evidence>